<sequence>MSHPWLESFCPTKASVFYLALPDRRIRSFAQKEIPEAWQGDTRIPTGKQRAWGGIVALSRHQRTIVKTQ</sequence>
<name>A0A1M7CS49_9RHOB</name>
<organism evidence="1 2">
    <name type="scientific">Roseovarius litoreus</name>
    <dbReference type="NCBI Taxonomy" id="1155722"/>
    <lineage>
        <taxon>Bacteria</taxon>
        <taxon>Pseudomonadati</taxon>
        <taxon>Pseudomonadota</taxon>
        <taxon>Alphaproteobacteria</taxon>
        <taxon>Rhodobacterales</taxon>
        <taxon>Roseobacteraceae</taxon>
        <taxon>Roseovarius</taxon>
    </lineage>
</organism>
<dbReference type="EMBL" id="FRCB01000002">
    <property type="protein sequence ID" value="SHL70035.1"/>
    <property type="molecule type" value="Genomic_DNA"/>
</dbReference>
<dbReference type="AlphaFoldDB" id="A0A1M7CS49"/>
<proteinExistence type="predicted"/>
<protein>
    <submittedName>
        <fullName evidence="1">Uncharacterized protein</fullName>
    </submittedName>
</protein>
<evidence type="ECO:0000313" key="1">
    <source>
        <dbReference type="EMBL" id="SHL70035.1"/>
    </source>
</evidence>
<dbReference type="Proteomes" id="UP000322545">
    <property type="component" value="Unassembled WGS sequence"/>
</dbReference>
<gene>
    <name evidence="1" type="ORF">SAMN05443432_102277</name>
</gene>
<evidence type="ECO:0000313" key="2">
    <source>
        <dbReference type="Proteomes" id="UP000322545"/>
    </source>
</evidence>
<reference evidence="1 2" key="1">
    <citation type="submission" date="2016-11" db="EMBL/GenBank/DDBJ databases">
        <authorList>
            <person name="Varghese N."/>
            <person name="Submissions S."/>
        </authorList>
    </citation>
    <scope>NUCLEOTIDE SEQUENCE [LARGE SCALE GENOMIC DNA]</scope>
    <source>
        <strain evidence="1 2">DSM 28249</strain>
    </source>
</reference>
<accession>A0A1M7CS49</accession>
<keyword evidence="2" id="KW-1185">Reference proteome</keyword>